<dbReference type="Proteomes" id="UP000030745">
    <property type="component" value="Unassembled WGS sequence"/>
</dbReference>
<accession>A0A067C400</accession>
<gene>
    <name evidence="2" type="ORF">SPRG_13346</name>
</gene>
<protein>
    <submittedName>
        <fullName evidence="2">Uncharacterized protein</fullName>
    </submittedName>
</protein>
<name>A0A067C400_SAPPC</name>
<dbReference type="GeneID" id="24135230"/>
<proteinExistence type="predicted"/>
<dbReference type="VEuPathDB" id="FungiDB:SPRG_13346"/>
<feature type="compositionally biased region" description="Polar residues" evidence="1">
    <location>
        <begin position="200"/>
        <end position="210"/>
    </location>
</feature>
<evidence type="ECO:0000256" key="1">
    <source>
        <dbReference type="SAM" id="MobiDB-lite"/>
    </source>
</evidence>
<dbReference type="EMBL" id="KK583285">
    <property type="protein sequence ID" value="KDO21537.1"/>
    <property type="molecule type" value="Genomic_DNA"/>
</dbReference>
<dbReference type="RefSeq" id="XP_012207716.1">
    <property type="nucleotide sequence ID" value="XM_012352326.1"/>
</dbReference>
<dbReference type="KEGG" id="spar:SPRG_13346"/>
<evidence type="ECO:0000313" key="2">
    <source>
        <dbReference type="EMBL" id="KDO21537.1"/>
    </source>
</evidence>
<keyword evidence="3" id="KW-1185">Reference proteome</keyword>
<sequence>MHNAGRELERIGVLSMAEQLTISNSSAVWDIRLLMAAVAANPEDQDALSGLNMLARLALAGGFALDSGRVVERNIVFYVCPGIGHDDAGLTDARQLCELASETVVVAENGRLRGAACAHWQLLQKKVATRNEMHEQVTHPSSKTAYQHLSRDQLQERLRQAVAKLKQQERQQGVAASGKRHPAVDSASPPTTTKKLHTVPISNPAMTRWV</sequence>
<organism evidence="2 3">
    <name type="scientific">Saprolegnia parasitica (strain CBS 223.65)</name>
    <dbReference type="NCBI Taxonomy" id="695850"/>
    <lineage>
        <taxon>Eukaryota</taxon>
        <taxon>Sar</taxon>
        <taxon>Stramenopiles</taxon>
        <taxon>Oomycota</taxon>
        <taxon>Saprolegniomycetes</taxon>
        <taxon>Saprolegniales</taxon>
        <taxon>Saprolegniaceae</taxon>
        <taxon>Saprolegnia</taxon>
    </lineage>
</organism>
<dbReference type="OrthoDB" id="10403850at2759"/>
<dbReference type="AlphaFoldDB" id="A0A067C400"/>
<evidence type="ECO:0000313" key="3">
    <source>
        <dbReference type="Proteomes" id="UP000030745"/>
    </source>
</evidence>
<feature type="region of interest" description="Disordered" evidence="1">
    <location>
        <begin position="165"/>
        <end position="210"/>
    </location>
</feature>
<reference evidence="2 3" key="1">
    <citation type="journal article" date="2013" name="PLoS Genet.">
        <title>Distinctive expansion of potential virulence genes in the genome of the oomycete fish pathogen Saprolegnia parasitica.</title>
        <authorList>
            <person name="Jiang R.H."/>
            <person name="de Bruijn I."/>
            <person name="Haas B.J."/>
            <person name="Belmonte R."/>
            <person name="Lobach L."/>
            <person name="Christie J."/>
            <person name="van den Ackerveken G."/>
            <person name="Bottin A."/>
            <person name="Bulone V."/>
            <person name="Diaz-Moreno S.M."/>
            <person name="Dumas B."/>
            <person name="Fan L."/>
            <person name="Gaulin E."/>
            <person name="Govers F."/>
            <person name="Grenville-Briggs L.J."/>
            <person name="Horner N.R."/>
            <person name="Levin J.Z."/>
            <person name="Mammella M."/>
            <person name="Meijer H.J."/>
            <person name="Morris P."/>
            <person name="Nusbaum C."/>
            <person name="Oome S."/>
            <person name="Phillips A.J."/>
            <person name="van Rooyen D."/>
            <person name="Rzeszutek E."/>
            <person name="Saraiva M."/>
            <person name="Secombes C.J."/>
            <person name="Seidl M.F."/>
            <person name="Snel B."/>
            <person name="Stassen J.H."/>
            <person name="Sykes S."/>
            <person name="Tripathy S."/>
            <person name="van den Berg H."/>
            <person name="Vega-Arreguin J.C."/>
            <person name="Wawra S."/>
            <person name="Young S.K."/>
            <person name="Zeng Q."/>
            <person name="Dieguez-Uribeondo J."/>
            <person name="Russ C."/>
            <person name="Tyler B.M."/>
            <person name="van West P."/>
        </authorList>
    </citation>
    <scope>NUCLEOTIDE SEQUENCE [LARGE SCALE GENOMIC DNA]</scope>
    <source>
        <strain evidence="2 3">CBS 223.65</strain>
    </source>
</reference>